<organism evidence="1 2">
    <name type="scientific">Elysia crispata</name>
    <name type="common">lettuce slug</name>
    <dbReference type="NCBI Taxonomy" id="231223"/>
    <lineage>
        <taxon>Eukaryota</taxon>
        <taxon>Metazoa</taxon>
        <taxon>Spiralia</taxon>
        <taxon>Lophotrochozoa</taxon>
        <taxon>Mollusca</taxon>
        <taxon>Gastropoda</taxon>
        <taxon>Heterobranchia</taxon>
        <taxon>Euthyneura</taxon>
        <taxon>Panpulmonata</taxon>
        <taxon>Sacoglossa</taxon>
        <taxon>Placobranchoidea</taxon>
        <taxon>Plakobranchidae</taxon>
        <taxon>Elysia</taxon>
    </lineage>
</organism>
<accession>A0AAE0YM15</accession>
<comment type="caution">
    <text evidence="1">The sequence shown here is derived from an EMBL/GenBank/DDBJ whole genome shotgun (WGS) entry which is preliminary data.</text>
</comment>
<keyword evidence="2" id="KW-1185">Reference proteome</keyword>
<evidence type="ECO:0000313" key="1">
    <source>
        <dbReference type="EMBL" id="KAK3749772.1"/>
    </source>
</evidence>
<dbReference type="Proteomes" id="UP001283361">
    <property type="component" value="Unassembled WGS sequence"/>
</dbReference>
<dbReference type="EMBL" id="JAWDGP010005927">
    <property type="protein sequence ID" value="KAK3749772.1"/>
    <property type="molecule type" value="Genomic_DNA"/>
</dbReference>
<sequence length="210" mass="22411">MLVGGHLGTGLALSRSRDLHRDRRLSSTELDPTQSYRESSVSMSGEVKHASPDQAALTLALAPVHSLLVIDCKQQVKACGPAYRLTSRADPNHYLWVGKCWTFNHPDASGLYTSTRSQTNNRGPWCRSNTASCHTVIDASVAQSGPNSLCLTGATRHGNPPLVRTPHCNNKLHATPPLPPPLSAPPNVNHDGGGLPGTVTELQTCVNSSL</sequence>
<dbReference type="AlphaFoldDB" id="A0AAE0YM15"/>
<evidence type="ECO:0000313" key="2">
    <source>
        <dbReference type="Proteomes" id="UP001283361"/>
    </source>
</evidence>
<name>A0AAE0YM15_9GAST</name>
<proteinExistence type="predicted"/>
<protein>
    <submittedName>
        <fullName evidence="1">Uncharacterized protein</fullName>
    </submittedName>
</protein>
<reference evidence="1" key="1">
    <citation type="journal article" date="2023" name="G3 (Bethesda)">
        <title>A reference genome for the long-term kleptoplast-retaining sea slug Elysia crispata morphotype clarki.</title>
        <authorList>
            <person name="Eastman K.E."/>
            <person name="Pendleton A.L."/>
            <person name="Shaikh M.A."/>
            <person name="Suttiyut T."/>
            <person name="Ogas R."/>
            <person name="Tomko P."/>
            <person name="Gavelis G."/>
            <person name="Widhalm J.R."/>
            <person name="Wisecaver J.H."/>
        </authorList>
    </citation>
    <scope>NUCLEOTIDE SEQUENCE</scope>
    <source>
        <strain evidence="1">ECLA1</strain>
    </source>
</reference>
<gene>
    <name evidence="1" type="ORF">RRG08_046277</name>
</gene>